<dbReference type="PANTHER" id="PTHR34385:SF1">
    <property type="entry name" value="PEPTIDOGLYCAN L-ALANYL-D-GLUTAMATE ENDOPEPTIDASE CWLK"/>
    <property type="match status" value="1"/>
</dbReference>
<dbReference type="SUPFAM" id="SSF55166">
    <property type="entry name" value="Hedgehog/DD-peptidase"/>
    <property type="match status" value="1"/>
</dbReference>
<dbReference type="EMBL" id="JACOOT010000038">
    <property type="protein sequence ID" value="MBC5652546.1"/>
    <property type="molecule type" value="Genomic_DNA"/>
</dbReference>
<gene>
    <name evidence="2" type="ORF">H8S54_15910</name>
</gene>
<dbReference type="InterPro" id="IPR003709">
    <property type="entry name" value="VanY-like_core_dom"/>
</dbReference>
<dbReference type="Proteomes" id="UP000652847">
    <property type="component" value="Unassembled WGS sequence"/>
</dbReference>
<dbReference type="InterPro" id="IPR009045">
    <property type="entry name" value="Zn_M74/Hedgehog-like"/>
</dbReference>
<keyword evidence="3" id="KW-1185">Reference proteome</keyword>
<dbReference type="InterPro" id="IPR052179">
    <property type="entry name" value="DD-CPase-like"/>
</dbReference>
<feature type="domain" description="D-alanyl-D-alanine carboxypeptidase-like core" evidence="1">
    <location>
        <begin position="40"/>
        <end position="158"/>
    </location>
</feature>
<dbReference type="CDD" id="cd14852">
    <property type="entry name" value="LD-carboxypeptidase"/>
    <property type="match status" value="1"/>
</dbReference>
<dbReference type="PANTHER" id="PTHR34385">
    <property type="entry name" value="D-ALANYL-D-ALANINE CARBOXYPEPTIDASE"/>
    <property type="match status" value="1"/>
</dbReference>
<evidence type="ECO:0000313" key="2">
    <source>
        <dbReference type="EMBL" id="MBC5652546.1"/>
    </source>
</evidence>
<protein>
    <submittedName>
        <fullName evidence="2">M15 family metallopeptidase</fullName>
    </submittedName>
</protein>
<dbReference type="GO" id="GO:0008233">
    <property type="term" value="F:peptidase activity"/>
    <property type="evidence" value="ECO:0007669"/>
    <property type="project" value="InterPro"/>
</dbReference>
<evidence type="ECO:0000313" key="3">
    <source>
        <dbReference type="Proteomes" id="UP000652847"/>
    </source>
</evidence>
<name>A0A8I0ALN9_9FIRM</name>
<dbReference type="GO" id="GO:0006508">
    <property type="term" value="P:proteolysis"/>
    <property type="evidence" value="ECO:0007669"/>
    <property type="project" value="InterPro"/>
</dbReference>
<dbReference type="Gene3D" id="3.30.1380.10">
    <property type="match status" value="1"/>
</dbReference>
<proteinExistence type="predicted"/>
<evidence type="ECO:0000259" key="1">
    <source>
        <dbReference type="Pfam" id="PF02557"/>
    </source>
</evidence>
<dbReference type="InterPro" id="IPR058193">
    <property type="entry name" value="VanY/YodJ_core_dom"/>
</dbReference>
<sequence length="193" mass="21901">MQNIYTRLINRNHPLPPDYVPENLVDIGIPFDTRPGDPKRLLEKKTAHAALCLINAACKEGLCLYGISGYRSYKRQQELYTGNPYVAQPGTSEHQSGLALDVSCPAVGLELIPEFAQTPEGKWLTRNASLFGFILRYPQNKEDITGIPYEPWHIRYVTRELSGYLTLTGMTLEEYLDFPVKTKSASGFEKWKF</sequence>
<reference evidence="2 3" key="1">
    <citation type="submission" date="2020-08" db="EMBL/GenBank/DDBJ databases">
        <title>Genome public.</title>
        <authorList>
            <person name="Liu C."/>
            <person name="Sun Q."/>
        </authorList>
    </citation>
    <scope>NUCLEOTIDE SEQUENCE [LARGE SCALE GENOMIC DNA]</scope>
    <source>
        <strain evidence="2 3">BX17</strain>
    </source>
</reference>
<dbReference type="RefSeq" id="WP_021926058.1">
    <property type="nucleotide sequence ID" value="NZ_JACOOT010000038.1"/>
</dbReference>
<comment type="caution">
    <text evidence="2">The sequence shown here is derived from an EMBL/GenBank/DDBJ whole genome shotgun (WGS) entry which is preliminary data.</text>
</comment>
<dbReference type="AlphaFoldDB" id="A0A8I0ALN9"/>
<organism evidence="2 3">
    <name type="scientific">Blautia segnis</name>
    <dbReference type="NCBI Taxonomy" id="2763030"/>
    <lineage>
        <taxon>Bacteria</taxon>
        <taxon>Bacillati</taxon>
        <taxon>Bacillota</taxon>
        <taxon>Clostridia</taxon>
        <taxon>Lachnospirales</taxon>
        <taxon>Lachnospiraceae</taxon>
        <taxon>Blautia</taxon>
    </lineage>
</organism>
<accession>A0A8I0ALN9</accession>
<dbReference type="Pfam" id="PF02557">
    <property type="entry name" value="VanY"/>
    <property type="match status" value="1"/>
</dbReference>